<dbReference type="GO" id="GO:0005886">
    <property type="term" value="C:plasma membrane"/>
    <property type="evidence" value="ECO:0007669"/>
    <property type="project" value="UniProtKB-SubCell"/>
</dbReference>
<evidence type="ECO:0000256" key="4">
    <source>
        <dbReference type="ARBA" id="ARBA00022692"/>
    </source>
</evidence>
<dbReference type="SUPFAM" id="SSF161098">
    <property type="entry name" value="MetI-like"/>
    <property type="match status" value="1"/>
</dbReference>
<dbReference type="CDD" id="cd06261">
    <property type="entry name" value="TM_PBP2"/>
    <property type="match status" value="1"/>
</dbReference>
<feature type="transmembrane region" description="Helical" evidence="7">
    <location>
        <begin position="139"/>
        <end position="157"/>
    </location>
</feature>
<dbReference type="Gene3D" id="1.10.3720.10">
    <property type="entry name" value="MetI-like"/>
    <property type="match status" value="1"/>
</dbReference>
<feature type="region of interest" description="Disordered" evidence="8">
    <location>
        <begin position="1"/>
        <end position="21"/>
    </location>
</feature>
<evidence type="ECO:0000256" key="3">
    <source>
        <dbReference type="ARBA" id="ARBA00022475"/>
    </source>
</evidence>
<comment type="caution">
    <text evidence="10">The sequence shown here is derived from an EMBL/GenBank/DDBJ whole genome shotgun (WGS) entry which is preliminary data.</text>
</comment>
<keyword evidence="3" id="KW-1003">Cell membrane</keyword>
<dbReference type="InterPro" id="IPR035906">
    <property type="entry name" value="MetI-like_sf"/>
</dbReference>
<protein>
    <submittedName>
        <fullName evidence="10">ABC-type dipeptide/oligopeptide/nickel transport system permease subunit</fullName>
    </submittedName>
</protein>
<evidence type="ECO:0000313" key="11">
    <source>
        <dbReference type="Proteomes" id="UP000523007"/>
    </source>
</evidence>
<keyword evidence="5 7" id="KW-1133">Transmembrane helix</keyword>
<dbReference type="Proteomes" id="UP000523007">
    <property type="component" value="Unassembled WGS sequence"/>
</dbReference>
<dbReference type="PROSITE" id="PS50928">
    <property type="entry name" value="ABC_TM1"/>
    <property type="match status" value="1"/>
</dbReference>
<keyword evidence="11" id="KW-1185">Reference proteome</keyword>
<name>A0A7W7RMZ6_9ACTN</name>
<dbReference type="GO" id="GO:0055085">
    <property type="term" value="P:transmembrane transport"/>
    <property type="evidence" value="ECO:0007669"/>
    <property type="project" value="InterPro"/>
</dbReference>
<evidence type="ECO:0000256" key="1">
    <source>
        <dbReference type="ARBA" id="ARBA00004651"/>
    </source>
</evidence>
<evidence type="ECO:0000256" key="2">
    <source>
        <dbReference type="ARBA" id="ARBA00022448"/>
    </source>
</evidence>
<evidence type="ECO:0000256" key="8">
    <source>
        <dbReference type="SAM" id="MobiDB-lite"/>
    </source>
</evidence>
<keyword evidence="4 7" id="KW-0812">Transmembrane</keyword>
<keyword evidence="2 7" id="KW-0813">Transport</keyword>
<dbReference type="Pfam" id="PF00528">
    <property type="entry name" value="BPD_transp_1"/>
    <property type="match status" value="1"/>
</dbReference>
<dbReference type="InterPro" id="IPR050366">
    <property type="entry name" value="BP-dependent_transpt_permease"/>
</dbReference>
<feature type="transmembrane region" description="Helical" evidence="7">
    <location>
        <begin position="107"/>
        <end position="127"/>
    </location>
</feature>
<feature type="transmembrane region" description="Helical" evidence="7">
    <location>
        <begin position="36"/>
        <end position="58"/>
    </location>
</feature>
<reference evidence="10 11" key="1">
    <citation type="submission" date="2020-08" db="EMBL/GenBank/DDBJ databases">
        <title>Sequencing the genomes of 1000 actinobacteria strains.</title>
        <authorList>
            <person name="Klenk H.-P."/>
        </authorList>
    </citation>
    <scope>NUCLEOTIDE SEQUENCE [LARGE SCALE GENOMIC DNA]</scope>
    <source>
        <strain evidence="10 11">DSM 102030</strain>
    </source>
</reference>
<organism evidence="10 11">
    <name type="scientific">Lipingzhangella halophila</name>
    <dbReference type="NCBI Taxonomy" id="1783352"/>
    <lineage>
        <taxon>Bacteria</taxon>
        <taxon>Bacillati</taxon>
        <taxon>Actinomycetota</taxon>
        <taxon>Actinomycetes</taxon>
        <taxon>Streptosporangiales</taxon>
        <taxon>Nocardiopsidaceae</taxon>
        <taxon>Lipingzhangella</taxon>
    </lineage>
</organism>
<accession>A0A7W7RMZ6</accession>
<proteinExistence type="inferred from homology"/>
<evidence type="ECO:0000259" key="9">
    <source>
        <dbReference type="PROSITE" id="PS50928"/>
    </source>
</evidence>
<dbReference type="RefSeq" id="WP_221446360.1">
    <property type="nucleotide sequence ID" value="NZ_JACHJT010000002.1"/>
</dbReference>
<dbReference type="Pfam" id="PF12911">
    <property type="entry name" value="OppC_N"/>
    <property type="match status" value="1"/>
</dbReference>
<gene>
    <name evidence="10" type="ORF">F4561_005854</name>
</gene>
<dbReference type="PANTHER" id="PTHR43386">
    <property type="entry name" value="OLIGOPEPTIDE TRANSPORT SYSTEM PERMEASE PROTEIN APPC"/>
    <property type="match status" value="1"/>
</dbReference>
<keyword evidence="6 7" id="KW-0472">Membrane</keyword>
<comment type="subcellular location">
    <subcellularLocation>
        <location evidence="1 7">Cell membrane</location>
        <topology evidence="1 7">Multi-pass membrane protein</topology>
    </subcellularLocation>
</comment>
<evidence type="ECO:0000256" key="6">
    <source>
        <dbReference type="ARBA" id="ARBA00023136"/>
    </source>
</evidence>
<dbReference type="InterPro" id="IPR025966">
    <property type="entry name" value="OppC_N"/>
</dbReference>
<dbReference type="InterPro" id="IPR000515">
    <property type="entry name" value="MetI-like"/>
</dbReference>
<feature type="domain" description="ABC transmembrane type-1" evidence="9">
    <location>
        <begin position="97"/>
        <end position="286"/>
    </location>
</feature>
<dbReference type="AlphaFoldDB" id="A0A7W7RMZ6"/>
<comment type="similarity">
    <text evidence="7">Belongs to the binding-protein-dependent transport system permease family.</text>
</comment>
<evidence type="ECO:0000256" key="7">
    <source>
        <dbReference type="RuleBase" id="RU363032"/>
    </source>
</evidence>
<dbReference type="EMBL" id="JACHJT010000002">
    <property type="protein sequence ID" value="MBB4934960.1"/>
    <property type="molecule type" value="Genomic_DNA"/>
</dbReference>
<evidence type="ECO:0000313" key="10">
    <source>
        <dbReference type="EMBL" id="MBB4934960.1"/>
    </source>
</evidence>
<evidence type="ECO:0000256" key="5">
    <source>
        <dbReference type="ARBA" id="ARBA00022989"/>
    </source>
</evidence>
<dbReference type="PANTHER" id="PTHR43386:SF25">
    <property type="entry name" value="PEPTIDE ABC TRANSPORTER PERMEASE PROTEIN"/>
    <property type="match status" value="1"/>
</dbReference>
<feature type="transmembrane region" description="Helical" evidence="7">
    <location>
        <begin position="263"/>
        <end position="285"/>
    </location>
</feature>
<sequence>MTTTTPPPAVNTGQPNDDLDNTAPRTFWRRLVEKRAAMVSLVFLAALAVVAILARFIAPHDPAQINLYLVNAAPSADHLLGTDDLGRDVLSRLLHASQLSLMAPLQAVSIALVIGLPLGLASGYLGGRVDNVIMRVNDAIMAFPALILAVVIVGLLGPSLPNAMTAIGIVYGPRIMRVVRGSALSVREDVYVTAARAIGCSGLRTVLRHILPNILGPLVVQVTVLLGHSLLAEAALSFLGLGVQPPEASWGAMLGRSFPYLGVNPVPLIAAGVVISVTVLSLNLLGDGLRDSVGAERKEGR</sequence>